<evidence type="ECO:0000256" key="13">
    <source>
        <dbReference type="SAM" id="MobiDB-lite"/>
    </source>
</evidence>
<dbReference type="GO" id="GO:0000774">
    <property type="term" value="F:adenyl-nucleotide exchange factor activity"/>
    <property type="evidence" value="ECO:0007669"/>
    <property type="project" value="InterPro"/>
</dbReference>
<keyword evidence="5 10" id="KW-0346">Stress response</keyword>
<accession>A0A8J3A737</accession>
<dbReference type="AlphaFoldDB" id="A0A8J3A737"/>
<keyword evidence="6 10" id="KW-0143">Chaperone</keyword>
<dbReference type="Gene3D" id="3.90.20.20">
    <property type="match status" value="1"/>
</dbReference>
<dbReference type="InterPro" id="IPR000740">
    <property type="entry name" value="GrpE"/>
</dbReference>
<dbReference type="GO" id="GO:0042803">
    <property type="term" value="F:protein homodimerization activity"/>
    <property type="evidence" value="ECO:0007669"/>
    <property type="project" value="InterPro"/>
</dbReference>
<dbReference type="InterPro" id="IPR013805">
    <property type="entry name" value="GrpE_CC"/>
</dbReference>
<feature type="compositionally biased region" description="Low complexity" evidence="13">
    <location>
        <begin position="36"/>
        <end position="56"/>
    </location>
</feature>
<dbReference type="Proteomes" id="UP000650511">
    <property type="component" value="Unassembled WGS sequence"/>
</dbReference>
<dbReference type="Pfam" id="PF01025">
    <property type="entry name" value="GrpE"/>
    <property type="match status" value="1"/>
</dbReference>
<dbReference type="EMBL" id="BMHA01000001">
    <property type="protein sequence ID" value="GGI03331.1"/>
    <property type="molecule type" value="Genomic_DNA"/>
</dbReference>
<name>A0A8J3A737_9ACTN</name>
<dbReference type="CDD" id="cd00446">
    <property type="entry name" value="GrpE"/>
    <property type="match status" value="1"/>
</dbReference>
<comment type="function">
    <text evidence="7 10 11">Participates actively in the response to hyperosmotic and heat shock by preventing the aggregation of stress-denatured proteins, in association with DnaK and GrpE. It is the nucleotide exchange factor for DnaK and may function as a thermosensor. Unfolded proteins bind initially to DnaJ; upon interaction with the DnaJ-bound protein, DnaK hydrolyzes its bound ATP, resulting in the formation of a stable complex. GrpE releases ADP from DnaK; ATP binding to DnaK triggers the release of the substrate protein, thus completing the reaction cycle. Several rounds of ATP-dependent interactions between DnaJ, DnaK and GrpE are required for fully efficient folding.</text>
</comment>
<dbReference type="FunFam" id="2.30.22.10:FF:000001">
    <property type="entry name" value="Protein GrpE"/>
    <property type="match status" value="1"/>
</dbReference>
<dbReference type="GO" id="GO:0006457">
    <property type="term" value="P:protein folding"/>
    <property type="evidence" value="ECO:0007669"/>
    <property type="project" value="InterPro"/>
</dbReference>
<evidence type="ECO:0000256" key="4">
    <source>
        <dbReference type="ARBA" id="ARBA00022490"/>
    </source>
</evidence>
<dbReference type="OrthoDB" id="5191115at2"/>
<evidence type="ECO:0000256" key="5">
    <source>
        <dbReference type="ARBA" id="ARBA00023016"/>
    </source>
</evidence>
<reference evidence="14" key="2">
    <citation type="submission" date="2020-09" db="EMBL/GenBank/DDBJ databases">
        <authorList>
            <person name="Sun Q."/>
            <person name="Zhou Y."/>
        </authorList>
    </citation>
    <scope>NUCLEOTIDE SEQUENCE</scope>
    <source>
        <strain evidence="14">CGMCC 1.14988</strain>
    </source>
</reference>
<proteinExistence type="inferred from homology"/>
<evidence type="ECO:0000256" key="11">
    <source>
        <dbReference type="RuleBase" id="RU000639"/>
    </source>
</evidence>
<keyword evidence="4 10" id="KW-0963">Cytoplasm</keyword>
<dbReference type="SUPFAM" id="SSF58014">
    <property type="entry name" value="Coiled-coil domain of nucleotide exchange factor GrpE"/>
    <property type="match status" value="1"/>
</dbReference>
<dbReference type="PANTHER" id="PTHR21237">
    <property type="entry name" value="GRPE PROTEIN"/>
    <property type="match status" value="1"/>
</dbReference>
<evidence type="ECO:0000256" key="1">
    <source>
        <dbReference type="ARBA" id="ARBA00004496"/>
    </source>
</evidence>
<evidence type="ECO:0000256" key="8">
    <source>
        <dbReference type="ARBA" id="ARBA00072274"/>
    </source>
</evidence>
<evidence type="ECO:0000256" key="7">
    <source>
        <dbReference type="ARBA" id="ARBA00053401"/>
    </source>
</evidence>
<comment type="similarity">
    <text evidence="2 10 12">Belongs to the GrpE family.</text>
</comment>
<dbReference type="HAMAP" id="MF_01151">
    <property type="entry name" value="GrpE"/>
    <property type="match status" value="1"/>
</dbReference>
<dbReference type="RefSeq" id="WP_130648375.1">
    <property type="nucleotide sequence ID" value="NZ_BMHA01000001.1"/>
</dbReference>
<evidence type="ECO:0000256" key="3">
    <source>
        <dbReference type="ARBA" id="ARBA00011738"/>
    </source>
</evidence>
<gene>
    <name evidence="10 14" type="primary">grpE</name>
    <name evidence="14" type="ORF">GCM10011354_03500</name>
</gene>
<organism evidence="14 15">
    <name type="scientific">Egicoccus halophilus</name>
    <dbReference type="NCBI Taxonomy" id="1670830"/>
    <lineage>
        <taxon>Bacteria</taxon>
        <taxon>Bacillati</taxon>
        <taxon>Actinomycetota</taxon>
        <taxon>Nitriliruptoria</taxon>
        <taxon>Egicoccales</taxon>
        <taxon>Egicoccaceae</taxon>
        <taxon>Egicoccus</taxon>
    </lineage>
</organism>
<evidence type="ECO:0000313" key="14">
    <source>
        <dbReference type="EMBL" id="GGI03331.1"/>
    </source>
</evidence>
<feature type="region of interest" description="Disordered" evidence="13">
    <location>
        <begin position="1"/>
        <end position="83"/>
    </location>
</feature>
<comment type="subunit">
    <text evidence="3 10">Homodimer.</text>
</comment>
<dbReference type="Gene3D" id="2.30.22.10">
    <property type="entry name" value="Head domain of nucleotide exchange factor GrpE"/>
    <property type="match status" value="1"/>
</dbReference>
<dbReference type="GO" id="GO:0005737">
    <property type="term" value="C:cytoplasm"/>
    <property type="evidence" value="ECO:0007669"/>
    <property type="project" value="UniProtKB-SubCell"/>
</dbReference>
<evidence type="ECO:0000256" key="2">
    <source>
        <dbReference type="ARBA" id="ARBA00009054"/>
    </source>
</evidence>
<keyword evidence="15" id="KW-1185">Reference proteome</keyword>
<dbReference type="GO" id="GO:0051082">
    <property type="term" value="F:unfolded protein binding"/>
    <property type="evidence" value="ECO:0007669"/>
    <property type="project" value="TreeGrafter"/>
</dbReference>
<evidence type="ECO:0000313" key="15">
    <source>
        <dbReference type="Proteomes" id="UP000650511"/>
    </source>
</evidence>
<dbReference type="PROSITE" id="PS01071">
    <property type="entry name" value="GRPE"/>
    <property type="match status" value="1"/>
</dbReference>
<reference evidence="14" key="1">
    <citation type="journal article" date="2014" name="Int. J. Syst. Evol. Microbiol.">
        <title>Complete genome sequence of Corynebacterium casei LMG S-19264T (=DSM 44701T), isolated from a smear-ripened cheese.</title>
        <authorList>
            <consortium name="US DOE Joint Genome Institute (JGI-PGF)"/>
            <person name="Walter F."/>
            <person name="Albersmeier A."/>
            <person name="Kalinowski J."/>
            <person name="Ruckert C."/>
        </authorList>
    </citation>
    <scope>NUCLEOTIDE SEQUENCE</scope>
    <source>
        <strain evidence="14">CGMCC 1.14988</strain>
    </source>
</reference>
<comment type="caution">
    <text evidence="14">The sequence shown here is derived from an EMBL/GenBank/DDBJ whole genome shotgun (WGS) entry which is preliminary data.</text>
</comment>
<dbReference type="InterPro" id="IPR009012">
    <property type="entry name" value="GrpE_head"/>
</dbReference>
<dbReference type="SUPFAM" id="SSF51064">
    <property type="entry name" value="Head domain of nucleotide exchange factor GrpE"/>
    <property type="match status" value="1"/>
</dbReference>
<protein>
    <recommendedName>
        <fullName evidence="8 10">Protein GrpE</fullName>
    </recommendedName>
    <alternativeName>
        <fullName evidence="9 10">HSP-70 cofactor</fullName>
    </alternativeName>
</protein>
<sequence>MTDADAPIPMDESEQGPPTAAESMADPATEAARAQTTDAAPSDAPGDASADGATDAAPDDGGGADAQQPLPEPAEDPRSREELLAELTAAETARDDYLDDLRRARAEFENFRKRTTRESAAQRELGKGDVASALLEVLDDLDRTLQAAEQSSDDSLAKGVQLVADKLVHALRGLGLERLEATGVAFDPNQHEAVSQQPAAEPVDQPIVAQVFRPGYRLGERVLRPAMVVVEQ</sequence>
<evidence type="ECO:0000256" key="12">
    <source>
        <dbReference type="RuleBase" id="RU004478"/>
    </source>
</evidence>
<dbReference type="PRINTS" id="PR00773">
    <property type="entry name" value="GRPEPROTEIN"/>
</dbReference>
<dbReference type="PANTHER" id="PTHR21237:SF23">
    <property type="entry name" value="GRPE PROTEIN HOMOLOG, MITOCHONDRIAL"/>
    <property type="match status" value="1"/>
</dbReference>
<evidence type="ECO:0000256" key="9">
    <source>
        <dbReference type="ARBA" id="ARBA00076414"/>
    </source>
</evidence>
<dbReference type="GO" id="GO:0051087">
    <property type="term" value="F:protein-folding chaperone binding"/>
    <property type="evidence" value="ECO:0007669"/>
    <property type="project" value="InterPro"/>
</dbReference>
<evidence type="ECO:0000256" key="6">
    <source>
        <dbReference type="ARBA" id="ARBA00023186"/>
    </source>
</evidence>
<evidence type="ECO:0000256" key="10">
    <source>
        <dbReference type="HAMAP-Rule" id="MF_01151"/>
    </source>
</evidence>
<comment type="subcellular location">
    <subcellularLocation>
        <location evidence="1 10">Cytoplasm</location>
    </subcellularLocation>
</comment>